<keyword evidence="2" id="KW-1185">Reference proteome</keyword>
<name>A0A1T4X8M9_9BACT</name>
<protein>
    <submittedName>
        <fullName evidence="1">Uncharacterized protein</fullName>
    </submittedName>
</protein>
<dbReference type="OrthoDB" id="1445348at2"/>
<evidence type="ECO:0000313" key="2">
    <source>
        <dbReference type="Proteomes" id="UP000190774"/>
    </source>
</evidence>
<dbReference type="AlphaFoldDB" id="A0A1T4X8M9"/>
<dbReference type="RefSeq" id="WP_078812407.1">
    <property type="nucleotide sequence ID" value="NZ_FUYE01000003.1"/>
</dbReference>
<organism evidence="1 2">
    <name type="scientific">Prosthecobacter debontii</name>
    <dbReference type="NCBI Taxonomy" id="48467"/>
    <lineage>
        <taxon>Bacteria</taxon>
        <taxon>Pseudomonadati</taxon>
        <taxon>Verrucomicrobiota</taxon>
        <taxon>Verrucomicrobiia</taxon>
        <taxon>Verrucomicrobiales</taxon>
        <taxon>Verrucomicrobiaceae</taxon>
        <taxon>Prosthecobacter</taxon>
    </lineage>
</organism>
<reference evidence="2" key="1">
    <citation type="submission" date="2017-02" db="EMBL/GenBank/DDBJ databases">
        <authorList>
            <person name="Varghese N."/>
            <person name="Submissions S."/>
        </authorList>
    </citation>
    <scope>NUCLEOTIDE SEQUENCE [LARGE SCALE GENOMIC DNA]</scope>
    <source>
        <strain evidence="2">ATCC 700200</strain>
    </source>
</reference>
<proteinExistence type="predicted"/>
<gene>
    <name evidence="1" type="ORF">SAMN02745166_01206</name>
</gene>
<dbReference type="Proteomes" id="UP000190774">
    <property type="component" value="Unassembled WGS sequence"/>
</dbReference>
<dbReference type="EMBL" id="FUYE01000003">
    <property type="protein sequence ID" value="SKA85789.1"/>
    <property type="molecule type" value="Genomic_DNA"/>
</dbReference>
<accession>A0A1T4X8M9</accession>
<dbReference type="STRING" id="48467.SAMN02745166_01206"/>
<sequence>MPDAQQIAELKALFPNLSLASEGGVEFVLIEQFTLPEHCQPREVKVLLCPHDRDGYPSRLFLDQKVAHRGKGTNWNPNTGSHILGQTWWAVSWKTKAGLSLAQMVIDHLAAFRE</sequence>
<evidence type="ECO:0000313" key="1">
    <source>
        <dbReference type="EMBL" id="SKA85789.1"/>
    </source>
</evidence>